<dbReference type="PRINTS" id="PR00598">
    <property type="entry name" value="HTHMARR"/>
</dbReference>
<dbReference type="GO" id="GO:0003677">
    <property type="term" value="F:DNA binding"/>
    <property type="evidence" value="ECO:0007669"/>
    <property type="project" value="UniProtKB-KW"/>
</dbReference>
<name>A0A7G7CRG2_9CORY</name>
<keyword evidence="3" id="KW-0804">Transcription</keyword>
<evidence type="ECO:0000313" key="6">
    <source>
        <dbReference type="Proteomes" id="UP000515743"/>
    </source>
</evidence>
<evidence type="ECO:0000256" key="2">
    <source>
        <dbReference type="ARBA" id="ARBA00023125"/>
    </source>
</evidence>
<keyword evidence="2" id="KW-0238">DNA-binding</keyword>
<evidence type="ECO:0000259" key="4">
    <source>
        <dbReference type="PROSITE" id="PS50995"/>
    </source>
</evidence>
<evidence type="ECO:0000313" key="5">
    <source>
        <dbReference type="EMBL" id="QNE90178.1"/>
    </source>
</evidence>
<proteinExistence type="predicted"/>
<protein>
    <submittedName>
        <fullName evidence="5">MarR family transcriptional regulator</fullName>
    </submittedName>
</protein>
<dbReference type="InterPro" id="IPR036388">
    <property type="entry name" value="WH-like_DNA-bd_sf"/>
</dbReference>
<keyword evidence="1" id="KW-0805">Transcription regulation</keyword>
<organism evidence="5 6">
    <name type="scientific">Corynebacterium incognita</name>
    <dbReference type="NCBI Taxonomy" id="2754725"/>
    <lineage>
        <taxon>Bacteria</taxon>
        <taxon>Bacillati</taxon>
        <taxon>Actinomycetota</taxon>
        <taxon>Actinomycetes</taxon>
        <taxon>Mycobacteriales</taxon>
        <taxon>Corynebacteriaceae</taxon>
        <taxon>Corynebacterium</taxon>
    </lineage>
</organism>
<feature type="domain" description="HTH marR-type" evidence="4">
    <location>
        <begin position="14"/>
        <end position="146"/>
    </location>
</feature>
<dbReference type="AlphaFoldDB" id="A0A7G7CRG2"/>
<dbReference type="GO" id="GO:0003700">
    <property type="term" value="F:DNA-binding transcription factor activity"/>
    <property type="evidence" value="ECO:0007669"/>
    <property type="project" value="InterPro"/>
</dbReference>
<dbReference type="Proteomes" id="UP000515743">
    <property type="component" value="Chromosome"/>
</dbReference>
<dbReference type="KEGG" id="cik:H0194_04125"/>
<evidence type="ECO:0000256" key="1">
    <source>
        <dbReference type="ARBA" id="ARBA00023015"/>
    </source>
</evidence>
<dbReference type="SUPFAM" id="SSF46785">
    <property type="entry name" value="Winged helix' DNA-binding domain"/>
    <property type="match status" value="1"/>
</dbReference>
<dbReference type="EMBL" id="CP059404">
    <property type="protein sequence ID" value="QNE90178.1"/>
    <property type="molecule type" value="Genomic_DNA"/>
</dbReference>
<dbReference type="PROSITE" id="PS50995">
    <property type="entry name" value="HTH_MARR_2"/>
    <property type="match status" value="1"/>
</dbReference>
<keyword evidence="6" id="KW-1185">Reference proteome</keyword>
<dbReference type="InterPro" id="IPR000835">
    <property type="entry name" value="HTH_MarR-typ"/>
</dbReference>
<sequence>MSLSNNSAIPTELLESPSFQLERLRRRTRDGVEAALATQKTTLREFWVLTCLVHADAASQSYLSEILAIDASDMVRLIDALEERNWAKRERDPKDRRRQIVAATKRGAKTQKELATLVLDAENEALDPSTDKQLKHLRKLAKSIIAADVEPDADGTEKES</sequence>
<dbReference type="PANTHER" id="PTHR42756">
    <property type="entry name" value="TRANSCRIPTIONAL REGULATOR, MARR"/>
    <property type="match status" value="1"/>
</dbReference>
<dbReference type="SMART" id="SM00347">
    <property type="entry name" value="HTH_MARR"/>
    <property type="match status" value="1"/>
</dbReference>
<dbReference type="Pfam" id="PF01047">
    <property type="entry name" value="MarR"/>
    <property type="match status" value="1"/>
</dbReference>
<dbReference type="RefSeq" id="WP_185176551.1">
    <property type="nucleotide sequence ID" value="NZ_CP059404.1"/>
</dbReference>
<evidence type="ECO:0000256" key="3">
    <source>
        <dbReference type="ARBA" id="ARBA00023163"/>
    </source>
</evidence>
<dbReference type="Gene3D" id="1.10.10.10">
    <property type="entry name" value="Winged helix-like DNA-binding domain superfamily/Winged helix DNA-binding domain"/>
    <property type="match status" value="1"/>
</dbReference>
<reference evidence="5 6" key="1">
    <citation type="submission" date="2020-07" db="EMBL/GenBank/DDBJ databases">
        <title>Complete genome and description of Corynebacterium incognita strain Marseille-Q3630 sp. nov.</title>
        <authorList>
            <person name="Boxberger M."/>
        </authorList>
    </citation>
    <scope>NUCLEOTIDE SEQUENCE [LARGE SCALE GENOMIC DNA]</scope>
    <source>
        <strain evidence="5 6">Marseille-Q3630</strain>
    </source>
</reference>
<dbReference type="PANTHER" id="PTHR42756:SF1">
    <property type="entry name" value="TRANSCRIPTIONAL REPRESSOR OF EMRAB OPERON"/>
    <property type="match status" value="1"/>
</dbReference>
<dbReference type="InterPro" id="IPR036390">
    <property type="entry name" value="WH_DNA-bd_sf"/>
</dbReference>
<gene>
    <name evidence="5" type="ORF">H0194_04125</name>
</gene>
<accession>A0A7G7CRG2</accession>